<dbReference type="InterPro" id="IPR038763">
    <property type="entry name" value="DHH_sf"/>
</dbReference>
<dbReference type="RefSeq" id="WP_074793526.1">
    <property type="nucleotide sequence ID" value="NZ_FOVJ01000001.1"/>
</dbReference>
<keyword evidence="1" id="KW-0269">Exonuclease</keyword>
<reference evidence="2" key="1">
    <citation type="submission" date="2016-10" db="EMBL/GenBank/DDBJ databases">
        <authorList>
            <person name="Varghese N."/>
        </authorList>
    </citation>
    <scope>NUCLEOTIDE SEQUENCE [LARGE SCALE GENOMIC DNA]</scope>
    <source>
        <strain evidence="2">Nsp8</strain>
    </source>
</reference>
<dbReference type="SUPFAM" id="SSF64182">
    <property type="entry name" value="DHH phosphoesterases"/>
    <property type="match status" value="1"/>
</dbReference>
<dbReference type="GO" id="GO:0004527">
    <property type="term" value="F:exonuclease activity"/>
    <property type="evidence" value="ECO:0007669"/>
    <property type="project" value="UniProtKB-KW"/>
</dbReference>
<dbReference type="Proteomes" id="UP000183107">
    <property type="component" value="Unassembled WGS sequence"/>
</dbReference>
<name>A0A1I4XG75_9PROT</name>
<dbReference type="AlphaFoldDB" id="A0A1I4XG75"/>
<dbReference type="EMBL" id="FOVJ01000001">
    <property type="protein sequence ID" value="SFN24300.1"/>
    <property type="molecule type" value="Genomic_DNA"/>
</dbReference>
<dbReference type="STRING" id="1266925.GCA_000619905_00764"/>
<sequence length="318" mass="34607">MSRYYVFNGDADGLCALHQLRLADPSPAELVTGVKRDIKLLDRVQAGAGDCVTVLDVSLNSNRQELMRLLDAGANVEYFDHHYAGEIPHHHNLAAHIDVSAEVCTSILVDRHLQGKYRLWAIVAAFGDNLGPSARTLAEAVELAEAQIEKLAQLGEYLNYNGYGETVEDLHFHPAELYGEIKPYPDPFVFIAESAAFARLAAGFRDDIVMVDSLCPLLDGIHYAAYLLPDASWARRVSGVFANRLANDNPCRAHAVITHSGHGDYSVSVRASKANPQGADSLCMKFETGGGRKAAAGINRLPTGSLDRFLALFAEQFG</sequence>
<keyword evidence="2" id="KW-1185">Reference proteome</keyword>
<evidence type="ECO:0000313" key="2">
    <source>
        <dbReference type="Proteomes" id="UP000183107"/>
    </source>
</evidence>
<keyword evidence="1" id="KW-0378">Hydrolase</keyword>
<keyword evidence="1" id="KW-0540">Nuclease</keyword>
<proteinExistence type="predicted"/>
<dbReference type="OrthoDB" id="5429547at2"/>
<evidence type="ECO:0000313" key="1">
    <source>
        <dbReference type="EMBL" id="SFN24300.1"/>
    </source>
</evidence>
<protein>
    <submittedName>
        <fullName evidence="1">Single-stranded DNA-specific exonuclease, DHH superfamily, may be involved in DNA replication intiation</fullName>
    </submittedName>
</protein>
<accession>A0A1I4XG75</accession>
<gene>
    <name evidence="1" type="ORF">SAMN05216386_0080</name>
</gene>
<organism evidence="1 2">
    <name type="scientific">Nitrosospira briensis</name>
    <dbReference type="NCBI Taxonomy" id="35799"/>
    <lineage>
        <taxon>Bacteria</taxon>
        <taxon>Pseudomonadati</taxon>
        <taxon>Pseudomonadota</taxon>
        <taxon>Betaproteobacteria</taxon>
        <taxon>Nitrosomonadales</taxon>
        <taxon>Nitrosomonadaceae</taxon>
        <taxon>Nitrosospira</taxon>
    </lineage>
</organism>